<organism evidence="2 3">
    <name type="scientific">Cupriavidus malaysiensis</name>
    <dbReference type="NCBI Taxonomy" id="367825"/>
    <lineage>
        <taxon>Bacteria</taxon>
        <taxon>Pseudomonadati</taxon>
        <taxon>Pseudomonadota</taxon>
        <taxon>Betaproteobacteria</taxon>
        <taxon>Burkholderiales</taxon>
        <taxon>Burkholderiaceae</taxon>
        <taxon>Cupriavidus</taxon>
    </lineage>
</organism>
<keyword evidence="1" id="KW-0732">Signal</keyword>
<sequence length="543" mass="58139">MSQVRCRSGGACATGLAAAARWLARRAALLPAAAAVALLGACAAGQSGAGSQGGAAALSAADLRWLDRVTFGADQASIARLQRLGRERFLDEQLRLPAADPPALAGPIAALSVSQMDGTERYRAVVAEQQRIKGLADEDAKRQASDAITRLGSDLVLDTARRHLLRALGSPAQLREQMTWFWMNHFSVYSGKGTVRWTLGDYEDKVVRPRALGRFRDLLLATVTAPAMLEYLDNAQSAAGHLNENYARELMELHTLGVSGGPSGSRYTQQDVQELARVLTGVGLEVSGQPPRLPPQRQADYRAQGLFAFNPARHDYGAKTLLGHPIAPGGFREVEQAVDILAAEPATARYLSAKLAACFLADEPPPALVARMADTFMHSRGDIGAVLRTLFLSPEMDRAAAGAGRKFKDPMVFVVSSLRLAYDGRPVANVRPAVGWLQQLGEPLYGRVTPDGYPLAESAWASSGQLVKRFEIARAIGSGPAGLFQGDDGKPLPAAGFPMPGNRLYFEAIEHTLGAGTRTALAQATSQAEWNTLLLASPEWMQR</sequence>
<feature type="signal peptide" evidence="1">
    <location>
        <begin position="1"/>
        <end position="43"/>
    </location>
</feature>
<evidence type="ECO:0000256" key="1">
    <source>
        <dbReference type="SAM" id="SignalP"/>
    </source>
</evidence>
<gene>
    <name evidence="2" type="ORF">BKK80_29780</name>
</gene>
<accession>A0ABM6FDK6</accession>
<name>A0ABM6FDK6_9BURK</name>
<dbReference type="Pfam" id="PF08811">
    <property type="entry name" value="DUF1800"/>
    <property type="match status" value="1"/>
</dbReference>
<dbReference type="EMBL" id="CP017755">
    <property type="protein sequence ID" value="AOZ09881.1"/>
    <property type="molecule type" value="Genomic_DNA"/>
</dbReference>
<dbReference type="InterPro" id="IPR014917">
    <property type="entry name" value="DUF1800"/>
</dbReference>
<dbReference type="RefSeq" id="WP_071072415.1">
    <property type="nucleotide sequence ID" value="NZ_CP017755.1"/>
</dbReference>
<proteinExistence type="predicted"/>
<reference evidence="2 3" key="1">
    <citation type="submission" date="2016-10" db="EMBL/GenBank/DDBJ databases">
        <title>Complete genome sequences of three Cupriavidus strains isolated from various Malaysian environments.</title>
        <authorList>
            <person name="Abdullah A.A.-A."/>
            <person name="Shafie N.A.H."/>
            <person name="Lau N.S."/>
        </authorList>
    </citation>
    <scope>NUCLEOTIDE SEQUENCE [LARGE SCALE GENOMIC DNA]</scope>
    <source>
        <strain evidence="2 3">USMAA1020</strain>
    </source>
</reference>
<dbReference type="Proteomes" id="UP000177515">
    <property type="component" value="Chromosome 2"/>
</dbReference>
<evidence type="ECO:0000313" key="2">
    <source>
        <dbReference type="EMBL" id="AOZ09881.1"/>
    </source>
</evidence>
<feature type="chain" id="PRO_5045940396" description="DUF1800 domain-containing protein" evidence="1">
    <location>
        <begin position="44"/>
        <end position="543"/>
    </location>
</feature>
<evidence type="ECO:0000313" key="3">
    <source>
        <dbReference type="Proteomes" id="UP000177515"/>
    </source>
</evidence>
<protein>
    <recommendedName>
        <fullName evidence="4">DUF1800 domain-containing protein</fullName>
    </recommendedName>
</protein>
<keyword evidence="3" id="KW-1185">Reference proteome</keyword>
<evidence type="ECO:0008006" key="4">
    <source>
        <dbReference type="Google" id="ProtNLM"/>
    </source>
</evidence>